<dbReference type="AlphaFoldDB" id="A0A1M5EG84"/>
<dbReference type="Pfam" id="PF11160">
    <property type="entry name" value="Hva1_TUDOR"/>
    <property type="match status" value="1"/>
</dbReference>
<protein>
    <recommendedName>
        <fullName evidence="2">Hypervirulence associated protein TUDOR domain-containing protein</fullName>
    </recommendedName>
</protein>
<dbReference type="STRING" id="1302690.BUE76_04080"/>
<dbReference type="OrthoDB" id="71751at2"/>
<name>A0A1M5EG84_9BACT</name>
<feature type="compositionally biased region" description="Basic and acidic residues" evidence="1">
    <location>
        <begin position="62"/>
        <end position="73"/>
    </location>
</feature>
<dbReference type="Proteomes" id="UP000184368">
    <property type="component" value="Unassembled WGS sequence"/>
</dbReference>
<sequence length="73" mass="8159">MAKESLKKGDHVEWETPQGKTDGTVQEKLTSPTTIKSHKVTASKENPEYLVETTKSKKLAAHKPEALKKTKKK</sequence>
<proteinExistence type="predicted"/>
<gene>
    <name evidence="3" type="ORF">SAMN05444008_11234</name>
</gene>
<feature type="compositionally biased region" description="Polar residues" evidence="1">
    <location>
        <begin position="18"/>
        <end position="35"/>
    </location>
</feature>
<evidence type="ECO:0000256" key="1">
    <source>
        <dbReference type="SAM" id="MobiDB-lite"/>
    </source>
</evidence>
<evidence type="ECO:0000313" key="4">
    <source>
        <dbReference type="Proteomes" id="UP000184368"/>
    </source>
</evidence>
<evidence type="ECO:0000313" key="3">
    <source>
        <dbReference type="EMBL" id="SHF78239.1"/>
    </source>
</evidence>
<feature type="compositionally biased region" description="Basic and acidic residues" evidence="1">
    <location>
        <begin position="1"/>
        <end position="14"/>
    </location>
</feature>
<dbReference type="Gene3D" id="2.30.30.1060">
    <property type="match status" value="1"/>
</dbReference>
<organism evidence="3 4">
    <name type="scientific">Cnuella takakiae</name>
    <dbReference type="NCBI Taxonomy" id="1302690"/>
    <lineage>
        <taxon>Bacteria</taxon>
        <taxon>Pseudomonadati</taxon>
        <taxon>Bacteroidota</taxon>
        <taxon>Chitinophagia</taxon>
        <taxon>Chitinophagales</taxon>
        <taxon>Chitinophagaceae</taxon>
        <taxon>Cnuella</taxon>
    </lineage>
</organism>
<feature type="region of interest" description="Disordered" evidence="1">
    <location>
        <begin position="1"/>
        <end position="73"/>
    </location>
</feature>
<dbReference type="InterPro" id="IPR021331">
    <property type="entry name" value="Hva1_TUDOR"/>
</dbReference>
<dbReference type="EMBL" id="FQUO01000012">
    <property type="protein sequence ID" value="SHF78239.1"/>
    <property type="molecule type" value="Genomic_DNA"/>
</dbReference>
<evidence type="ECO:0000259" key="2">
    <source>
        <dbReference type="Pfam" id="PF11160"/>
    </source>
</evidence>
<keyword evidence="4" id="KW-1185">Reference proteome</keyword>
<accession>A0A1M5EG84</accession>
<feature type="domain" description="Hypervirulence associated protein TUDOR" evidence="2">
    <location>
        <begin position="9"/>
        <end position="67"/>
    </location>
</feature>
<reference evidence="3 4" key="1">
    <citation type="submission" date="2016-11" db="EMBL/GenBank/DDBJ databases">
        <authorList>
            <person name="Jaros S."/>
            <person name="Januszkiewicz K."/>
            <person name="Wedrychowicz H."/>
        </authorList>
    </citation>
    <scope>NUCLEOTIDE SEQUENCE [LARGE SCALE GENOMIC DNA]</scope>
    <source>
        <strain evidence="3 4">DSM 26897</strain>
    </source>
</reference>